<reference evidence="7 8" key="1">
    <citation type="submission" date="2014-05" db="EMBL/GenBank/DDBJ databases">
        <authorList>
            <person name="Daugherty S.C."/>
            <person name="Tallon L.J."/>
            <person name="Sadzewicz L."/>
            <person name="Kilian M."/>
            <person name="Tettelin H."/>
        </authorList>
    </citation>
    <scope>NUCLEOTIDE SEQUENCE [LARGE SCALE GENOMIC DNA]</scope>
    <source>
        <strain evidence="7 8">SK608</strain>
    </source>
</reference>
<evidence type="ECO:0000256" key="1">
    <source>
        <dbReference type="ARBA" id="ARBA00022512"/>
    </source>
</evidence>
<keyword evidence="4" id="KW-0572">Peptidoglycan-anchor</keyword>
<accession>A0A081R1B3</accession>
<sequence length="120" mass="12183">MSVPDSTDKPNFSLSDSASQSTSLSVSVSTSVSMSTSTSTSLSGLASESASTSISLVESNVGHSTSHVGNGAGSTDKSRQQLPNTGTEASKSSVLLGVLTAVTGLGLIAKRRKRDDEEEM</sequence>
<dbReference type="Pfam" id="PF00746">
    <property type="entry name" value="Gram_pos_anchor"/>
    <property type="match status" value="1"/>
</dbReference>
<keyword evidence="1" id="KW-0134">Cell wall</keyword>
<evidence type="ECO:0000256" key="5">
    <source>
        <dbReference type="SAM" id="MobiDB-lite"/>
    </source>
</evidence>
<dbReference type="Proteomes" id="UP000028022">
    <property type="component" value="Unassembled WGS sequence"/>
</dbReference>
<feature type="region of interest" description="Disordered" evidence="5">
    <location>
        <begin position="1"/>
        <end position="93"/>
    </location>
</feature>
<dbReference type="AlphaFoldDB" id="A0A081R1B3"/>
<evidence type="ECO:0000259" key="6">
    <source>
        <dbReference type="PROSITE" id="PS50847"/>
    </source>
</evidence>
<comment type="caution">
    <text evidence="7">The sequence shown here is derived from an EMBL/GenBank/DDBJ whole genome shotgun (WGS) entry which is preliminary data.</text>
</comment>
<name>A0A081R1B3_STRMT</name>
<dbReference type="PROSITE" id="PS50847">
    <property type="entry name" value="GRAM_POS_ANCHORING"/>
    <property type="match status" value="1"/>
</dbReference>
<keyword evidence="2" id="KW-0964">Secreted</keyword>
<protein>
    <submittedName>
        <fullName evidence="7">LPXTG-motif cell wall anchor domain protein</fullName>
    </submittedName>
</protein>
<dbReference type="NCBIfam" id="TIGR01167">
    <property type="entry name" value="LPXTG_anchor"/>
    <property type="match status" value="1"/>
</dbReference>
<dbReference type="EMBL" id="JPFZ01000007">
    <property type="protein sequence ID" value="KEQ48986.1"/>
    <property type="molecule type" value="Genomic_DNA"/>
</dbReference>
<feature type="domain" description="Gram-positive cocci surface proteins LPxTG" evidence="6">
    <location>
        <begin position="82"/>
        <end position="119"/>
    </location>
</feature>
<evidence type="ECO:0000313" key="7">
    <source>
        <dbReference type="EMBL" id="KEQ48986.1"/>
    </source>
</evidence>
<organism evidence="7 8">
    <name type="scientific">Streptococcus mitis</name>
    <dbReference type="NCBI Taxonomy" id="28037"/>
    <lineage>
        <taxon>Bacteria</taxon>
        <taxon>Bacillati</taxon>
        <taxon>Bacillota</taxon>
        <taxon>Bacilli</taxon>
        <taxon>Lactobacillales</taxon>
        <taxon>Streptococcaceae</taxon>
        <taxon>Streptococcus</taxon>
        <taxon>Streptococcus mitis group</taxon>
    </lineage>
</organism>
<evidence type="ECO:0000256" key="2">
    <source>
        <dbReference type="ARBA" id="ARBA00022525"/>
    </source>
</evidence>
<feature type="compositionally biased region" description="Polar residues" evidence="5">
    <location>
        <begin position="80"/>
        <end position="93"/>
    </location>
</feature>
<evidence type="ECO:0000256" key="4">
    <source>
        <dbReference type="ARBA" id="ARBA00023088"/>
    </source>
</evidence>
<gene>
    <name evidence="7" type="ORF">SK608_0284</name>
</gene>
<proteinExistence type="predicted"/>
<evidence type="ECO:0000313" key="8">
    <source>
        <dbReference type="Proteomes" id="UP000028022"/>
    </source>
</evidence>
<dbReference type="InterPro" id="IPR019931">
    <property type="entry name" value="LPXTG_anchor"/>
</dbReference>
<feature type="compositionally biased region" description="Low complexity" evidence="5">
    <location>
        <begin position="13"/>
        <end position="59"/>
    </location>
</feature>
<evidence type="ECO:0000256" key="3">
    <source>
        <dbReference type="ARBA" id="ARBA00022729"/>
    </source>
</evidence>
<keyword evidence="3" id="KW-0732">Signal</keyword>